<keyword evidence="2" id="KW-1185">Reference proteome</keyword>
<proteinExistence type="predicted"/>
<dbReference type="EMBL" id="CM056741">
    <property type="protein sequence ID" value="KAJ8687725.1"/>
    <property type="molecule type" value="Genomic_DNA"/>
</dbReference>
<reference evidence="1" key="1">
    <citation type="submission" date="2023-04" db="EMBL/GenBank/DDBJ databases">
        <title>A chromosome-level genome assembly of the parasitoid wasp Eretmocerus hayati.</title>
        <authorList>
            <person name="Zhong Y."/>
            <person name="Liu S."/>
            <person name="Liu Y."/>
        </authorList>
    </citation>
    <scope>NUCLEOTIDE SEQUENCE</scope>
    <source>
        <strain evidence="1">ZJU_SS_LIU_2023</strain>
    </source>
</reference>
<evidence type="ECO:0000313" key="2">
    <source>
        <dbReference type="Proteomes" id="UP001239111"/>
    </source>
</evidence>
<protein>
    <submittedName>
        <fullName evidence="1">Uncharacterized protein</fullName>
    </submittedName>
</protein>
<sequence length="231" mass="25754">MKFTILLSLSATVGITGGNDEAIEDYPYTVIIEHYKPDHRSCTGAIISEHYVLTTADCLKNINEKTIVRSRSSHLWNKGTEHWINTYDSRDWNGFTSGGIALIRVSQPFLFDDIYKPIGLFEKNEIIKPGTIASVSGWTSNTSSDHIGLQAINVTISEQKYCGNEMLCAINPNYPGQFMSYGDEGNPLVIKGRLAGLLFQWTRSSTQGAVDGYLPIANYRDRIDAYTKNDV</sequence>
<evidence type="ECO:0000313" key="1">
    <source>
        <dbReference type="EMBL" id="KAJ8687725.1"/>
    </source>
</evidence>
<accession>A0ACC2PWD2</accession>
<dbReference type="Proteomes" id="UP001239111">
    <property type="component" value="Chromosome 1"/>
</dbReference>
<comment type="caution">
    <text evidence="1">The sequence shown here is derived from an EMBL/GenBank/DDBJ whole genome shotgun (WGS) entry which is preliminary data.</text>
</comment>
<name>A0ACC2PWD2_9HYME</name>
<gene>
    <name evidence="1" type="ORF">QAD02_023519</name>
</gene>
<organism evidence="1 2">
    <name type="scientific">Eretmocerus hayati</name>
    <dbReference type="NCBI Taxonomy" id="131215"/>
    <lineage>
        <taxon>Eukaryota</taxon>
        <taxon>Metazoa</taxon>
        <taxon>Ecdysozoa</taxon>
        <taxon>Arthropoda</taxon>
        <taxon>Hexapoda</taxon>
        <taxon>Insecta</taxon>
        <taxon>Pterygota</taxon>
        <taxon>Neoptera</taxon>
        <taxon>Endopterygota</taxon>
        <taxon>Hymenoptera</taxon>
        <taxon>Apocrita</taxon>
        <taxon>Proctotrupomorpha</taxon>
        <taxon>Chalcidoidea</taxon>
        <taxon>Aphelinidae</taxon>
        <taxon>Aphelininae</taxon>
        <taxon>Eretmocerus</taxon>
    </lineage>
</organism>